<evidence type="ECO:0000256" key="2">
    <source>
        <dbReference type="ARBA" id="ARBA00022669"/>
    </source>
</evidence>
<dbReference type="InterPro" id="IPR003610">
    <property type="entry name" value="CBM5/12"/>
</dbReference>
<evidence type="ECO:0000256" key="5">
    <source>
        <dbReference type="SAM" id="SignalP"/>
    </source>
</evidence>
<evidence type="ECO:0000259" key="6">
    <source>
        <dbReference type="SMART" id="SM00495"/>
    </source>
</evidence>
<dbReference type="PANTHER" id="PTHR34823:SF1">
    <property type="entry name" value="CHITIN-BINDING TYPE-4 DOMAIN-CONTAINING PROTEIN"/>
    <property type="match status" value="1"/>
</dbReference>
<dbReference type="Pfam" id="PF02839">
    <property type="entry name" value="CBM_5_12"/>
    <property type="match status" value="1"/>
</dbReference>
<feature type="signal peptide" evidence="5">
    <location>
        <begin position="1"/>
        <end position="25"/>
    </location>
</feature>
<dbReference type="SUPFAM" id="SSF81296">
    <property type="entry name" value="E set domains"/>
    <property type="match status" value="1"/>
</dbReference>
<keyword evidence="7" id="KW-0560">Oxidoreductase</keyword>
<dbReference type="RefSeq" id="WP_257086303.1">
    <property type="nucleotide sequence ID" value="NZ_CP102097.1"/>
</dbReference>
<dbReference type="CDD" id="cd21177">
    <property type="entry name" value="LPMO_AA10"/>
    <property type="match status" value="1"/>
</dbReference>
<keyword evidence="7" id="KW-0503">Monooxygenase</keyword>
<keyword evidence="1" id="KW-0964">Secreted</keyword>
<feature type="domain" description="Chitin-binding type-3" evidence="6">
    <location>
        <begin position="349"/>
        <end position="392"/>
    </location>
</feature>
<keyword evidence="8" id="KW-1185">Reference proteome</keyword>
<evidence type="ECO:0000313" key="8">
    <source>
        <dbReference type="Proteomes" id="UP001058602"/>
    </source>
</evidence>
<name>A0ABY5LN99_9VIBR</name>
<dbReference type="Pfam" id="PF18416">
    <property type="entry name" value="GbpA_2"/>
    <property type="match status" value="1"/>
</dbReference>
<dbReference type="InterPro" id="IPR014756">
    <property type="entry name" value="Ig_E-set"/>
</dbReference>
<dbReference type="SMART" id="SM00495">
    <property type="entry name" value="ChtBD3"/>
    <property type="match status" value="1"/>
</dbReference>
<dbReference type="Gene3D" id="2.10.10.20">
    <property type="entry name" value="Carbohydrate-binding module superfamily 5/12"/>
    <property type="match status" value="1"/>
</dbReference>
<dbReference type="InterPro" id="IPR051024">
    <property type="entry name" value="GlcNAc_Chitin_IntDeg"/>
</dbReference>
<reference evidence="7" key="1">
    <citation type="submission" date="2022-07" db="EMBL/GenBank/DDBJ databases">
        <title>Complete genome of Vibrio japonicus strain JCM 31412T and phylogenomic assessment of the Nereis clade of the genus Vibrio.</title>
        <authorList>
            <person name="Shlafstein M.D."/>
            <person name="Emsley S.A."/>
            <person name="Ushijima B."/>
            <person name="Videau P."/>
            <person name="Saw J.H."/>
        </authorList>
    </citation>
    <scope>NUCLEOTIDE SEQUENCE</scope>
    <source>
        <strain evidence="7">JCM 31412</strain>
    </source>
</reference>
<accession>A0ABY5LN99</accession>
<dbReference type="CDD" id="cd12215">
    <property type="entry name" value="ChiC_BD"/>
    <property type="match status" value="1"/>
</dbReference>
<dbReference type="PANTHER" id="PTHR34823">
    <property type="entry name" value="GLCNAC-BINDING PROTEIN A"/>
    <property type="match status" value="1"/>
</dbReference>
<dbReference type="SUPFAM" id="SSF51055">
    <property type="entry name" value="Carbohydrate binding domain"/>
    <property type="match status" value="1"/>
</dbReference>
<proteinExistence type="predicted"/>
<dbReference type="GO" id="GO:0004497">
    <property type="term" value="F:monooxygenase activity"/>
    <property type="evidence" value="ECO:0007669"/>
    <property type="project" value="UniProtKB-KW"/>
</dbReference>
<keyword evidence="3 5" id="KW-0732">Signal</keyword>
<keyword evidence="2" id="KW-0147">Chitin-binding</keyword>
<dbReference type="Pfam" id="PF03067">
    <property type="entry name" value="LPMO_10"/>
    <property type="match status" value="1"/>
</dbReference>
<dbReference type="Gene3D" id="2.70.50.50">
    <property type="entry name" value="chitin-binding protein cbp21"/>
    <property type="match status" value="1"/>
</dbReference>
<dbReference type="EMBL" id="CP102097">
    <property type="protein sequence ID" value="UUM32635.1"/>
    <property type="molecule type" value="Genomic_DNA"/>
</dbReference>
<protein>
    <submittedName>
        <fullName evidence="7">Lytic polysaccharide monooxygenase</fullName>
    </submittedName>
</protein>
<evidence type="ECO:0000256" key="4">
    <source>
        <dbReference type="ARBA" id="ARBA00022801"/>
    </source>
</evidence>
<dbReference type="InterPro" id="IPR004302">
    <property type="entry name" value="Cellulose/chitin-bd_N"/>
</dbReference>
<sequence>MKRKINLPLFGLSAIAALSPLQANAHGWVEFPSARQNTCYLDGGFWTDQIPNQACKAAHEISGAFPFIQRSEIAANVPNYRDMAHVQAVVPDGELCSAGDAAKKGLNVPSPHWQRTNITLDENNQIELVFFGHAPHNPSYWEFYLTKPSYDPTKPLTWDDLELIDTAGNIFVDSEKRYRTKVTFPADRSGDAILYTRWQRNDVVGEGFYNCSDITLSGSGTTTPTEPVTPTEPGNNLSALGYFVQQGFGPVASGDTIRFRTFDATGSEIVDLSLPITATNTTTWAAEIADMFNSQQTGDWYVGFWHQEMDHYMFDAKNIYSNQVLAPNESFSYALSHIKAEIPKPTEPTNLWDKGSVYNKGDTVTHNGQEWTAQWWTRGEEPRTAGQWGVWR</sequence>
<evidence type="ECO:0000256" key="3">
    <source>
        <dbReference type="ARBA" id="ARBA00022729"/>
    </source>
</evidence>
<dbReference type="Proteomes" id="UP001058602">
    <property type="component" value="Chromosome 2"/>
</dbReference>
<dbReference type="InterPro" id="IPR041029">
    <property type="entry name" value="GbpA_2"/>
</dbReference>
<dbReference type="InterPro" id="IPR036573">
    <property type="entry name" value="CBM_sf_5/12"/>
</dbReference>
<keyword evidence="4" id="KW-0378">Hydrolase</keyword>
<organism evidence="7 8">
    <name type="scientific">Vibrio japonicus</name>
    <dbReference type="NCBI Taxonomy" id="1824638"/>
    <lineage>
        <taxon>Bacteria</taxon>
        <taxon>Pseudomonadati</taxon>
        <taxon>Pseudomonadota</taxon>
        <taxon>Gammaproteobacteria</taxon>
        <taxon>Vibrionales</taxon>
        <taxon>Vibrionaceae</taxon>
        <taxon>Vibrio</taxon>
    </lineage>
</organism>
<evidence type="ECO:0000313" key="7">
    <source>
        <dbReference type="EMBL" id="UUM32635.1"/>
    </source>
</evidence>
<feature type="chain" id="PRO_5045425659" evidence="5">
    <location>
        <begin position="26"/>
        <end position="392"/>
    </location>
</feature>
<evidence type="ECO:0000256" key="1">
    <source>
        <dbReference type="ARBA" id="ARBA00022525"/>
    </source>
</evidence>
<gene>
    <name evidence="7" type="ORF">NP165_13780</name>
</gene>